<protein>
    <submittedName>
        <fullName evidence="7">Peptidoglycan bridge formation glycyltransferase FemA/FemB family protein</fullName>
    </submittedName>
</protein>
<dbReference type="InterPro" id="IPR050644">
    <property type="entry name" value="PG_Glycine_Bridge_Synth"/>
</dbReference>
<dbReference type="InterPro" id="IPR016181">
    <property type="entry name" value="Acyl_CoA_acyltransferase"/>
</dbReference>
<comment type="similarity">
    <text evidence="1">Belongs to the FemABX family.</text>
</comment>
<dbReference type="InterPro" id="IPR003447">
    <property type="entry name" value="FEMABX"/>
</dbReference>
<keyword evidence="2" id="KW-0808">Transferase</keyword>
<reference evidence="7" key="1">
    <citation type="submission" date="2020-10" db="EMBL/GenBank/DDBJ databases">
        <authorList>
            <person name="Gilroy R."/>
        </authorList>
    </citation>
    <scope>NUCLEOTIDE SEQUENCE</scope>
    <source>
        <strain evidence="7">CHK187-14744</strain>
    </source>
</reference>
<sequence length="335" mass="38848">MMNDIESFIAEHPNGSFTQSEAWERVKCHFTHETLSIHDKNGKITGAVRIHIRRIPLLGGTVFYAPRGYVCDFHNGEAVTRLTEKVIQLARAYHACLFKIDPMIENNDSQAIQNLVRSGFVHADTKNGYDTVQCRNNYVLDIKNKTEDEIFSAFHRKYRYNIRLARRHGLECRICGPEMLGSFYKLSKETAARDGFCLRSENYFKRMYRELGKTCQLFVCFYQNIPLSAALLVTYAGKSCYVYGASSSSHRELMPNYLMQWEMIRYAISQGSDLYDFQGIPYYWDVTHPNYGVYRFKQGFNGRILDYAGEFDLVFSPGKRALLNRSLKLWGRNPL</sequence>
<dbReference type="PANTHER" id="PTHR36174:SF1">
    <property type="entry name" value="LIPID II:GLYCINE GLYCYLTRANSFERASE"/>
    <property type="match status" value="1"/>
</dbReference>
<evidence type="ECO:0000256" key="6">
    <source>
        <dbReference type="ARBA" id="ARBA00023316"/>
    </source>
</evidence>
<evidence type="ECO:0000313" key="8">
    <source>
        <dbReference type="Proteomes" id="UP000824164"/>
    </source>
</evidence>
<dbReference type="GO" id="GO:0009252">
    <property type="term" value="P:peptidoglycan biosynthetic process"/>
    <property type="evidence" value="ECO:0007669"/>
    <property type="project" value="UniProtKB-KW"/>
</dbReference>
<dbReference type="GO" id="GO:0016755">
    <property type="term" value="F:aminoacyltransferase activity"/>
    <property type="evidence" value="ECO:0007669"/>
    <property type="project" value="InterPro"/>
</dbReference>
<evidence type="ECO:0000256" key="1">
    <source>
        <dbReference type="ARBA" id="ARBA00009943"/>
    </source>
</evidence>
<accession>A0A9D1HEL2</accession>
<comment type="caution">
    <text evidence="7">The sequence shown here is derived from an EMBL/GenBank/DDBJ whole genome shotgun (WGS) entry which is preliminary data.</text>
</comment>
<dbReference type="Gene3D" id="3.40.630.30">
    <property type="match status" value="2"/>
</dbReference>
<evidence type="ECO:0000256" key="3">
    <source>
        <dbReference type="ARBA" id="ARBA00022960"/>
    </source>
</evidence>
<name>A0A9D1HEL2_9FIRM</name>
<reference evidence="7" key="2">
    <citation type="journal article" date="2021" name="PeerJ">
        <title>Extensive microbial diversity within the chicken gut microbiome revealed by metagenomics and culture.</title>
        <authorList>
            <person name="Gilroy R."/>
            <person name="Ravi A."/>
            <person name="Getino M."/>
            <person name="Pursley I."/>
            <person name="Horton D.L."/>
            <person name="Alikhan N.F."/>
            <person name="Baker D."/>
            <person name="Gharbi K."/>
            <person name="Hall N."/>
            <person name="Watson M."/>
            <person name="Adriaenssens E.M."/>
            <person name="Foster-Nyarko E."/>
            <person name="Jarju S."/>
            <person name="Secka A."/>
            <person name="Antonio M."/>
            <person name="Oren A."/>
            <person name="Chaudhuri R.R."/>
            <person name="La Ragione R."/>
            <person name="Hildebrand F."/>
            <person name="Pallen M.J."/>
        </authorList>
    </citation>
    <scope>NUCLEOTIDE SEQUENCE</scope>
    <source>
        <strain evidence="7">CHK187-14744</strain>
    </source>
</reference>
<dbReference type="Proteomes" id="UP000824164">
    <property type="component" value="Unassembled WGS sequence"/>
</dbReference>
<keyword evidence="5" id="KW-0012">Acyltransferase</keyword>
<dbReference type="AlphaFoldDB" id="A0A9D1HEL2"/>
<dbReference type="Pfam" id="PF02388">
    <property type="entry name" value="FemAB"/>
    <property type="match status" value="2"/>
</dbReference>
<gene>
    <name evidence="7" type="ORF">IAB63_01390</name>
</gene>
<dbReference type="PROSITE" id="PS51191">
    <property type="entry name" value="FEMABX"/>
    <property type="match status" value="1"/>
</dbReference>
<keyword evidence="3" id="KW-0133">Cell shape</keyword>
<evidence type="ECO:0000256" key="2">
    <source>
        <dbReference type="ARBA" id="ARBA00022679"/>
    </source>
</evidence>
<dbReference type="PANTHER" id="PTHR36174">
    <property type="entry name" value="LIPID II:GLYCINE GLYCYLTRANSFERASE"/>
    <property type="match status" value="1"/>
</dbReference>
<organism evidence="7 8">
    <name type="scientific">Candidatus Onthocola gallistercoris</name>
    <dbReference type="NCBI Taxonomy" id="2840876"/>
    <lineage>
        <taxon>Bacteria</taxon>
        <taxon>Bacillati</taxon>
        <taxon>Bacillota</taxon>
        <taxon>Bacilli</taxon>
        <taxon>Candidatus Onthocola</taxon>
    </lineage>
</organism>
<dbReference type="EMBL" id="DVLT01000008">
    <property type="protein sequence ID" value="HIU01891.1"/>
    <property type="molecule type" value="Genomic_DNA"/>
</dbReference>
<dbReference type="GO" id="GO:0008360">
    <property type="term" value="P:regulation of cell shape"/>
    <property type="evidence" value="ECO:0007669"/>
    <property type="project" value="UniProtKB-KW"/>
</dbReference>
<evidence type="ECO:0000256" key="4">
    <source>
        <dbReference type="ARBA" id="ARBA00022984"/>
    </source>
</evidence>
<dbReference type="GO" id="GO:0071555">
    <property type="term" value="P:cell wall organization"/>
    <property type="evidence" value="ECO:0007669"/>
    <property type="project" value="UniProtKB-KW"/>
</dbReference>
<evidence type="ECO:0000256" key="5">
    <source>
        <dbReference type="ARBA" id="ARBA00023315"/>
    </source>
</evidence>
<evidence type="ECO:0000313" key="7">
    <source>
        <dbReference type="EMBL" id="HIU01891.1"/>
    </source>
</evidence>
<dbReference type="SUPFAM" id="SSF55729">
    <property type="entry name" value="Acyl-CoA N-acyltransferases (Nat)"/>
    <property type="match status" value="2"/>
</dbReference>
<keyword evidence="6" id="KW-0961">Cell wall biogenesis/degradation</keyword>
<keyword evidence="4" id="KW-0573">Peptidoglycan synthesis</keyword>
<proteinExistence type="inferred from homology"/>